<evidence type="ECO:0000256" key="15">
    <source>
        <dbReference type="ARBA" id="ARBA00023026"/>
    </source>
</evidence>
<evidence type="ECO:0000259" key="17">
    <source>
        <dbReference type="PROSITE" id="PS50112"/>
    </source>
</evidence>
<accession>A0A9Q4FV03</accession>
<feature type="domain" description="PAS" evidence="17">
    <location>
        <begin position="153"/>
        <end position="203"/>
    </location>
</feature>
<dbReference type="PANTHER" id="PTHR41523">
    <property type="entry name" value="TWO-COMPONENT SYSTEM SENSOR PROTEIN"/>
    <property type="match status" value="1"/>
</dbReference>
<dbReference type="GO" id="GO:0004673">
    <property type="term" value="F:protein histidine kinase activity"/>
    <property type="evidence" value="ECO:0007669"/>
    <property type="project" value="UniProtKB-EC"/>
</dbReference>
<feature type="domain" description="PAS" evidence="17">
    <location>
        <begin position="403"/>
        <end position="439"/>
    </location>
</feature>
<dbReference type="Proteomes" id="UP001060275">
    <property type="component" value="Unassembled WGS sequence"/>
</dbReference>
<dbReference type="SUPFAM" id="SSF55785">
    <property type="entry name" value="PYP-like sensor domain (PAS domain)"/>
    <property type="match status" value="4"/>
</dbReference>
<evidence type="ECO:0000259" key="18">
    <source>
        <dbReference type="PROSITE" id="PS50113"/>
    </source>
</evidence>
<dbReference type="SMART" id="SM00911">
    <property type="entry name" value="HWE_HK"/>
    <property type="match status" value="1"/>
</dbReference>
<dbReference type="Pfam" id="PF00989">
    <property type="entry name" value="PAS"/>
    <property type="match status" value="1"/>
</dbReference>
<dbReference type="NCBIfam" id="TIGR00229">
    <property type="entry name" value="sensory_box"/>
    <property type="match status" value="3"/>
</dbReference>
<proteinExistence type="predicted"/>
<keyword evidence="20" id="KW-1185">Reference proteome</keyword>
<keyword evidence="9" id="KW-0808">Transferase</keyword>
<dbReference type="InterPro" id="IPR000700">
    <property type="entry name" value="PAS-assoc_C"/>
</dbReference>
<dbReference type="InterPro" id="IPR013767">
    <property type="entry name" value="PAS_fold"/>
</dbReference>
<sequence length="728" mass="80666">MSNVTDFPIPARQLSEYEALVSAGPAVLDAIPGAVYICDHDGWLVRYNAEAAALWGRAPDLDHARERFCGSLALFLPDGAALRHEDCPMGEAVRAGVDTRNAEVVIERPDHSRITALVNIRALRDDQGNIQGAINCFQDVSAHKAAEAELLRKNNDLEDFFENSAVGLHIVSGEGIIVRANQAELNLLGYSADEYVGRHIAEFHADAPVIGDILQKLSKGTKLDRHAARLRAKDGSIKHVLITSNSRFKDGKFVNTRCFTTDVTNLREAERAHRDSEERLAATYEAATIGIAEADEHGRLLRVNDAICQMLGRSREQLLDMTFLDYTHDEDRDEDAALFSRQVTGDLGSYSLRKRAHKPDGTTVYLDVKGSAVRDEDGKFVYGVRVIQDVTEAKHMEDRIRESERHLRDLLEALPAAVYTTDAEGNITFFNKACIDIAGRVPALGEKWCVTWRLYTAEGVPLPHDQCPMAVALKEDRPVRDVEAMAERPDGSFVPFMPYPTPLHDAEGNLIGAINMLVDITERKRSESAQRVLIDELNHRVKNTLATVQSLAVQTVRHSGSLKEFAPQYEKRLLGLARAHDLLTSRNWKDAPLDVLAREVIGPLSDAMGQQVNIDGPAVALNPRAALSLTMALNELATNAAKFGALSSEQGRLSLVWKVADRAGQRWVELLWQEAAGPPVTAPSRRGFGTRWIERCLERDLGGELDVVFDRDGLRCQMSFPLRENPHP</sequence>
<keyword evidence="6" id="KW-0716">Sensory transduction</keyword>
<evidence type="ECO:0000256" key="6">
    <source>
        <dbReference type="ARBA" id="ARBA00022606"/>
    </source>
</evidence>
<dbReference type="Pfam" id="PF07536">
    <property type="entry name" value="HWE_HK"/>
    <property type="match status" value="1"/>
</dbReference>
<dbReference type="SMART" id="SM00086">
    <property type="entry name" value="PAC"/>
    <property type="match status" value="4"/>
</dbReference>
<dbReference type="GO" id="GO:0005524">
    <property type="term" value="F:ATP binding"/>
    <property type="evidence" value="ECO:0007669"/>
    <property type="project" value="UniProtKB-KW"/>
</dbReference>
<dbReference type="InterPro" id="IPR035965">
    <property type="entry name" value="PAS-like_dom_sf"/>
</dbReference>
<feature type="domain" description="PAC" evidence="18">
    <location>
        <begin position="480"/>
        <end position="532"/>
    </location>
</feature>
<gene>
    <name evidence="19" type="ORF">NF348_17560</name>
</gene>
<comment type="caution">
    <text evidence="19">The sequence shown here is derived from an EMBL/GenBank/DDBJ whole genome shotgun (WGS) entry which is preliminary data.</text>
</comment>
<evidence type="ECO:0000256" key="11">
    <source>
        <dbReference type="ARBA" id="ARBA00022741"/>
    </source>
</evidence>
<dbReference type="InterPro" id="IPR000014">
    <property type="entry name" value="PAS"/>
</dbReference>
<keyword evidence="15" id="KW-0843">Virulence</keyword>
<dbReference type="CDD" id="cd00130">
    <property type="entry name" value="PAS"/>
    <property type="match status" value="3"/>
</dbReference>
<dbReference type="InterPro" id="IPR011102">
    <property type="entry name" value="Sig_transdc_His_kinase_HWE"/>
</dbReference>
<feature type="domain" description="PAS" evidence="17">
    <location>
        <begin position="276"/>
        <end position="346"/>
    </location>
</feature>
<evidence type="ECO:0000256" key="4">
    <source>
        <dbReference type="ARBA" id="ARBA00022543"/>
    </source>
</evidence>
<dbReference type="GO" id="GO:0006355">
    <property type="term" value="P:regulation of DNA-templated transcription"/>
    <property type="evidence" value="ECO:0007669"/>
    <property type="project" value="InterPro"/>
</dbReference>
<dbReference type="SMART" id="SM00091">
    <property type="entry name" value="PAS"/>
    <property type="match status" value="4"/>
</dbReference>
<dbReference type="PANTHER" id="PTHR41523:SF7">
    <property type="entry name" value="HISTIDINE KINASE"/>
    <property type="match status" value="1"/>
</dbReference>
<keyword evidence="8" id="KW-0288">FMN</keyword>
<dbReference type="PROSITE" id="PS50113">
    <property type="entry name" value="PAC"/>
    <property type="match status" value="3"/>
</dbReference>
<keyword evidence="12" id="KW-0418">Kinase</keyword>
<feature type="domain" description="PAC" evidence="18">
    <location>
        <begin position="350"/>
        <end position="402"/>
    </location>
</feature>
<evidence type="ECO:0000256" key="1">
    <source>
        <dbReference type="ARBA" id="ARBA00000085"/>
    </source>
</evidence>
<evidence type="ECO:0000313" key="20">
    <source>
        <dbReference type="Proteomes" id="UP001060275"/>
    </source>
</evidence>
<evidence type="ECO:0000256" key="5">
    <source>
        <dbReference type="ARBA" id="ARBA00022553"/>
    </source>
</evidence>
<dbReference type="GO" id="GO:0009881">
    <property type="term" value="F:photoreceptor activity"/>
    <property type="evidence" value="ECO:0007669"/>
    <property type="project" value="UniProtKB-KW"/>
</dbReference>
<dbReference type="AlphaFoldDB" id="A0A9Q4FV03"/>
<evidence type="ECO:0000256" key="14">
    <source>
        <dbReference type="ARBA" id="ARBA00022991"/>
    </source>
</evidence>
<evidence type="ECO:0000256" key="13">
    <source>
        <dbReference type="ARBA" id="ARBA00022840"/>
    </source>
</evidence>
<organism evidence="19 20">
    <name type="scientific">Devosia ureilytica</name>
    <dbReference type="NCBI Taxonomy" id="2952754"/>
    <lineage>
        <taxon>Bacteria</taxon>
        <taxon>Pseudomonadati</taxon>
        <taxon>Pseudomonadota</taxon>
        <taxon>Alphaproteobacteria</taxon>
        <taxon>Hyphomicrobiales</taxon>
        <taxon>Devosiaceae</taxon>
        <taxon>Devosia</taxon>
    </lineage>
</organism>
<dbReference type="InterPro" id="IPR036890">
    <property type="entry name" value="HATPase_C_sf"/>
</dbReference>
<dbReference type="EC" id="2.7.13.3" evidence="2"/>
<name>A0A9Q4FV03_9HYPH</name>
<feature type="domain" description="PAC" evidence="18">
    <location>
        <begin position="100"/>
        <end position="152"/>
    </location>
</feature>
<dbReference type="PROSITE" id="PS50112">
    <property type="entry name" value="PAS"/>
    <property type="match status" value="3"/>
</dbReference>
<keyword evidence="10" id="KW-0677">Repeat</keyword>
<keyword evidence="16" id="KW-0675">Receptor</keyword>
<keyword evidence="13" id="KW-0067">ATP-binding</keyword>
<keyword evidence="5" id="KW-0597">Phosphoprotein</keyword>
<evidence type="ECO:0000256" key="7">
    <source>
        <dbReference type="ARBA" id="ARBA00022630"/>
    </source>
</evidence>
<keyword evidence="4" id="KW-0600">Photoreceptor protein</keyword>
<dbReference type="EMBL" id="JAMWDU010000007">
    <property type="protein sequence ID" value="MCP8888924.1"/>
    <property type="molecule type" value="Genomic_DNA"/>
</dbReference>
<dbReference type="Gene3D" id="3.30.565.10">
    <property type="entry name" value="Histidine kinase-like ATPase, C-terminal domain"/>
    <property type="match status" value="1"/>
</dbReference>
<keyword evidence="14" id="KW-0157">Chromophore</keyword>
<evidence type="ECO:0000256" key="9">
    <source>
        <dbReference type="ARBA" id="ARBA00022679"/>
    </source>
</evidence>
<evidence type="ECO:0000256" key="2">
    <source>
        <dbReference type="ARBA" id="ARBA00012438"/>
    </source>
</evidence>
<evidence type="ECO:0000256" key="12">
    <source>
        <dbReference type="ARBA" id="ARBA00022777"/>
    </source>
</evidence>
<evidence type="ECO:0000256" key="3">
    <source>
        <dbReference type="ARBA" id="ARBA00021740"/>
    </source>
</evidence>
<reference evidence="19" key="1">
    <citation type="submission" date="2022-06" db="EMBL/GenBank/DDBJ databases">
        <title>Devosia sp. XJ19-45 genome assembly.</title>
        <authorList>
            <person name="Li B."/>
            <person name="Cai M."/>
            <person name="Nie G."/>
            <person name="Li W."/>
        </authorList>
    </citation>
    <scope>NUCLEOTIDE SEQUENCE</scope>
    <source>
        <strain evidence="19">XJ19-45</strain>
    </source>
</reference>
<protein>
    <recommendedName>
        <fullName evidence="3">Blue-light-activated histidine kinase</fullName>
        <ecNumber evidence="2">2.7.13.3</ecNumber>
    </recommendedName>
</protein>
<dbReference type="Gene3D" id="3.30.450.20">
    <property type="entry name" value="PAS domain"/>
    <property type="match status" value="4"/>
</dbReference>
<dbReference type="InterPro" id="IPR001610">
    <property type="entry name" value="PAC"/>
</dbReference>
<evidence type="ECO:0000313" key="19">
    <source>
        <dbReference type="EMBL" id="MCP8888924.1"/>
    </source>
</evidence>
<evidence type="ECO:0000256" key="10">
    <source>
        <dbReference type="ARBA" id="ARBA00022737"/>
    </source>
</evidence>
<keyword evidence="11" id="KW-0547">Nucleotide-binding</keyword>
<comment type="catalytic activity">
    <reaction evidence="1">
        <text>ATP + protein L-histidine = ADP + protein N-phospho-L-histidine.</text>
        <dbReference type="EC" id="2.7.13.3"/>
    </reaction>
</comment>
<evidence type="ECO:0000256" key="16">
    <source>
        <dbReference type="ARBA" id="ARBA00023170"/>
    </source>
</evidence>
<dbReference type="Pfam" id="PF08448">
    <property type="entry name" value="PAS_4"/>
    <property type="match status" value="3"/>
</dbReference>
<dbReference type="InterPro" id="IPR013656">
    <property type="entry name" value="PAS_4"/>
</dbReference>
<dbReference type="RefSeq" id="WP_254675888.1">
    <property type="nucleotide sequence ID" value="NZ_JAMWDU010000007.1"/>
</dbReference>
<keyword evidence="7" id="KW-0285">Flavoprotein</keyword>
<evidence type="ECO:0000256" key="8">
    <source>
        <dbReference type="ARBA" id="ARBA00022643"/>
    </source>
</evidence>